<protein>
    <submittedName>
        <fullName evidence="2">Uncharacterized protein</fullName>
    </submittedName>
</protein>
<proteinExistence type="predicted"/>
<feature type="region of interest" description="Disordered" evidence="1">
    <location>
        <begin position="1"/>
        <end position="85"/>
    </location>
</feature>
<gene>
    <name evidence="2" type="ORF">IPOD504_LOCUS6345</name>
</gene>
<organism evidence="2 3">
    <name type="scientific">Iphiclides podalirius</name>
    <name type="common">scarce swallowtail</name>
    <dbReference type="NCBI Taxonomy" id="110791"/>
    <lineage>
        <taxon>Eukaryota</taxon>
        <taxon>Metazoa</taxon>
        <taxon>Ecdysozoa</taxon>
        <taxon>Arthropoda</taxon>
        <taxon>Hexapoda</taxon>
        <taxon>Insecta</taxon>
        <taxon>Pterygota</taxon>
        <taxon>Neoptera</taxon>
        <taxon>Endopterygota</taxon>
        <taxon>Lepidoptera</taxon>
        <taxon>Glossata</taxon>
        <taxon>Ditrysia</taxon>
        <taxon>Papilionoidea</taxon>
        <taxon>Papilionidae</taxon>
        <taxon>Papilioninae</taxon>
        <taxon>Iphiclides</taxon>
    </lineage>
</organism>
<feature type="compositionally biased region" description="Gly residues" evidence="1">
    <location>
        <begin position="48"/>
        <end position="67"/>
    </location>
</feature>
<feature type="non-terminal residue" evidence="2">
    <location>
        <position position="85"/>
    </location>
</feature>
<dbReference type="Proteomes" id="UP000837857">
    <property type="component" value="Chromosome 18"/>
</dbReference>
<keyword evidence="3" id="KW-1185">Reference proteome</keyword>
<sequence>MTKIRRSDADEEPKSGHMSARAKRLSTNIVSSHADRRRRRDSVDVPSGEGGRWGDSGAGGRRGGGAKVEGHDLGPAAPEILLGVE</sequence>
<dbReference type="EMBL" id="OW152830">
    <property type="protein sequence ID" value="CAH2048751.1"/>
    <property type="molecule type" value="Genomic_DNA"/>
</dbReference>
<evidence type="ECO:0000313" key="3">
    <source>
        <dbReference type="Proteomes" id="UP000837857"/>
    </source>
</evidence>
<name>A0ABN8I6W1_9NEOP</name>
<reference evidence="2" key="1">
    <citation type="submission" date="2022-03" db="EMBL/GenBank/DDBJ databases">
        <authorList>
            <person name="Martin H S."/>
        </authorList>
    </citation>
    <scope>NUCLEOTIDE SEQUENCE</scope>
</reference>
<evidence type="ECO:0000313" key="2">
    <source>
        <dbReference type="EMBL" id="CAH2048751.1"/>
    </source>
</evidence>
<accession>A0ABN8I6W1</accession>
<feature type="compositionally biased region" description="Basic and acidic residues" evidence="1">
    <location>
        <begin position="1"/>
        <end position="15"/>
    </location>
</feature>
<evidence type="ECO:0000256" key="1">
    <source>
        <dbReference type="SAM" id="MobiDB-lite"/>
    </source>
</evidence>